<sequence>MSRIAVTGASGRVGRAVAALLVERGHHVLGLDLVAPATPVPGVDYLVGDLAELPPQDPRLAGLEAVAHLGAFMSWRPEDASRVYDANATATQRLVRALDRSSVRRFVLASTGEVYPENAPVYQPLDEHHPRRPTTWYGLSKVLAEEITAFAGRASGWATVVLRFSHTQDPAELLDPDSFFSGPRFFASRRLTRERAAGHHEVADALEPFAGDDSTLLVASRADGEPVQMGILATADLARGVVLALEASTTGHEVIGLGPDAPTDLGAFARRLAVAAGLRTVDVTLPVSAPSYRTSNARARELLGFAPLLGEEELVLAAVEAREARLASPPTGPGVSP</sequence>
<keyword evidence="2" id="KW-0413">Isomerase</keyword>
<dbReference type="PANTHER" id="PTHR43245:SF52">
    <property type="entry name" value="NAD-DEPENDENT EPIMERASE_DEHYDRATASE"/>
    <property type="match status" value="1"/>
</dbReference>
<accession>A0A852SMA2</accession>
<dbReference type="InterPro" id="IPR050177">
    <property type="entry name" value="Lipid_A_modif_metabolic_enz"/>
</dbReference>
<evidence type="ECO:0000313" key="3">
    <source>
        <dbReference type="Proteomes" id="UP000549913"/>
    </source>
</evidence>
<dbReference type="Pfam" id="PF01370">
    <property type="entry name" value="Epimerase"/>
    <property type="match status" value="1"/>
</dbReference>
<dbReference type="RefSeq" id="WP_179546827.1">
    <property type="nucleotide sequence ID" value="NZ_BSEW01000001.1"/>
</dbReference>
<protein>
    <submittedName>
        <fullName evidence="2">UDP-glucose 4-epimerase</fullName>
        <ecNumber evidence="2">5.1.3.2</ecNumber>
    </submittedName>
</protein>
<organism evidence="2 3">
    <name type="scientific">Herbiconiux flava</name>
    <dbReference type="NCBI Taxonomy" id="881268"/>
    <lineage>
        <taxon>Bacteria</taxon>
        <taxon>Bacillati</taxon>
        <taxon>Actinomycetota</taxon>
        <taxon>Actinomycetes</taxon>
        <taxon>Micrococcales</taxon>
        <taxon>Microbacteriaceae</taxon>
        <taxon>Herbiconiux</taxon>
    </lineage>
</organism>
<dbReference type="GO" id="GO:0003978">
    <property type="term" value="F:UDP-glucose 4-epimerase activity"/>
    <property type="evidence" value="ECO:0007669"/>
    <property type="project" value="UniProtKB-EC"/>
</dbReference>
<dbReference type="InterPro" id="IPR036291">
    <property type="entry name" value="NAD(P)-bd_dom_sf"/>
</dbReference>
<evidence type="ECO:0000313" key="2">
    <source>
        <dbReference type="EMBL" id="NYD69507.1"/>
    </source>
</evidence>
<dbReference type="Gene3D" id="3.90.25.60">
    <property type="match status" value="1"/>
</dbReference>
<reference evidence="2 3" key="1">
    <citation type="submission" date="2020-07" db="EMBL/GenBank/DDBJ databases">
        <title>Sequencing the genomes of 1000 actinobacteria strains.</title>
        <authorList>
            <person name="Klenk H.-P."/>
        </authorList>
    </citation>
    <scope>NUCLEOTIDE SEQUENCE [LARGE SCALE GENOMIC DNA]</scope>
    <source>
        <strain evidence="2 3">DSM 26474</strain>
    </source>
</reference>
<dbReference type="EMBL" id="JACCBM010000001">
    <property type="protein sequence ID" value="NYD69507.1"/>
    <property type="molecule type" value="Genomic_DNA"/>
</dbReference>
<dbReference type="SUPFAM" id="SSF51735">
    <property type="entry name" value="NAD(P)-binding Rossmann-fold domains"/>
    <property type="match status" value="1"/>
</dbReference>
<name>A0A852SMA2_9MICO</name>
<evidence type="ECO:0000259" key="1">
    <source>
        <dbReference type="Pfam" id="PF01370"/>
    </source>
</evidence>
<gene>
    <name evidence="2" type="ORF">BJ984_000665</name>
</gene>
<feature type="domain" description="NAD-dependent epimerase/dehydratase" evidence="1">
    <location>
        <begin position="4"/>
        <end position="167"/>
    </location>
</feature>
<dbReference type="PANTHER" id="PTHR43245">
    <property type="entry name" value="BIFUNCTIONAL POLYMYXIN RESISTANCE PROTEIN ARNA"/>
    <property type="match status" value="1"/>
</dbReference>
<dbReference type="Proteomes" id="UP000549913">
    <property type="component" value="Unassembled WGS sequence"/>
</dbReference>
<dbReference type="EC" id="5.1.3.2" evidence="2"/>
<dbReference type="CDD" id="cd08946">
    <property type="entry name" value="SDR_e"/>
    <property type="match status" value="1"/>
</dbReference>
<dbReference type="Gene3D" id="3.40.50.720">
    <property type="entry name" value="NAD(P)-binding Rossmann-like Domain"/>
    <property type="match status" value="1"/>
</dbReference>
<dbReference type="AlphaFoldDB" id="A0A852SMA2"/>
<dbReference type="InterPro" id="IPR001509">
    <property type="entry name" value="Epimerase_deHydtase"/>
</dbReference>
<keyword evidence="3" id="KW-1185">Reference proteome</keyword>
<proteinExistence type="predicted"/>
<comment type="caution">
    <text evidence="2">The sequence shown here is derived from an EMBL/GenBank/DDBJ whole genome shotgun (WGS) entry which is preliminary data.</text>
</comment>